<dbReference type="RefSeq" id="WP_065539423.1">
    <property type="nucleotide sequence ID" value="NZ_CAPDLJ010000010.1"/>
</dbReference>
<accession>A0A1C7H201</accession>
<organism evidence="1 2">
    <name type="scientific">Bacteroides caecimuris</name>
    <dbReference type="NCBI Taxonomy" id="1796613"/>
    <lineage>
        <taxon>Bacteria</taxon>
        <taxon>Pseudomonadati</taxon>
        <taxon>Bacteroidota</taxon>
        <taxon>Bacteroidia</taxon>
        <taxon>Bacteroidales</taxon>
        <taxon>Bacteroidaceae</taxon>
        <taxon>Bacteroides</taxon>
    </lineage>
</organism>
<proteinExistence type="predicted"/>
<gene>
    <name evidence="1" type="ORF">A4V03_14185</name>
</gene>
<dbReference type="KEGG" id="bcae:A4V03_14185"/>
<name>A0A1C7H201_9BACE</name>
<evidence type="ECO:0008006" key="3">
    <source>
        <dbReference type="Google" id="ProtNLM"/>
    </source>
</evidence>
<dbReference type="EMBL" id="CP015401">
    <property type="protein sequence ID" value="ANU58579.1"/>
    <property type="molecule type" value="Genomic_DNA"/>
</dbReference>
<keyword evidence="2" id="KW-1185">Reference proteome</keyword>
<evidence type="ECO:0000313" key="1">
    <source>
        <dbReference type="EMBL" id="ANU58579.1"/>
    </source>
</evidence>
<reference evidence="2" key="1">
    <citation type="submission" date="2016-04" db="EMBL/GenBank/DDBJ databases">
        <title>Complete Genome Sequences of Twelve Strains of a Stable Defined Moderately Diverse Mouse Microbiota 2 (sDMDMm2).</title>
        <authorList>
            <person name="Uchimura Y."/>
            <person name="Wyss M."/>
            <person name="Brugiroux S."/>
            <person name="Limenitakis J.P."/>
            <person name="Stecher B."/>
            <person name="McCoy K.D."/>
            <person name="Macpherson A.J."/>
        </authorList>
    </citation>
    <scope>NUCLEOTIDE SEQUENCE [LARGE SCALE GENOMIC DNA]</scope>
    <source>
        <strain evidence="2">I48</strain>
    </source>
</reference>
<dbReference type="Proteomes" id="UP000092631">
    <property type="component" value="Chromosome"/>
</dbReference>
<dbReference type="AlphaFoldDB" id="A0A1C7H201"/>
<dbReference type="GeneID" id="82188293"/>
<protein>
    <recommendedName>
        <fullName evidence="3">SusF/SusE family outer membrane protein</fullName>
    </recommendedName>
</protein>
<dbReference type="OrthoDB" id="975117at2"/>
<sequence length="627" mass="68805">MKMKKIVFYFSIFAAIALNSCNKENESDILPPDAPSILTGDYEIIANGNWEAEDQVYVWHGGSKGFVDDGKFTLSDPSTSTFKGTLAESLVSGTEYNWYVVSPSAEGSPASCTIPVSEKSQYGKIKAIAGENAPSVNMLSLVAFAKVNIKNTTNQAIIFNSASLSCGNPVFGKMCVDFTDEKVKYIDCPAASQSVLISETESRLPAGETMTFTIAVKPFTANEEVLKLELDNFELTNALNEISFEAGKTVDVNYEINAPDVPEIEEGTVLAASGTASPVADDLIQDWMAFQLTTGVYEYVYRGWLNQGTFFCFGKNNESIKYVFSATDNGAEFGEQGGESAMTITEALSEPSTYNKWTVTKEGYYEIVLDCYTSKLKATYLCDAASVFSKIEVEKLYLNVKYNDQEQFGIRADQMIEMEKTGNGVFKAKVSVPEDKISGQFRCQMDLGGHSLPVILPSDSDKSVAECDGGLAKTPFVLTMNGTTNFWLHTDTPGHSYVITVDLKQGLIWANCDQPSIEASDILLSGPAIGYDWGNFAHMKKTDNQFVFEFEVEISGKDEMFTIHLDGEQRSLIPFSGGNEVLSLGENKFKYRDAAADCGWFVPNIPAGKYKLTVNLQDYTLTVTKVN</sequence>
<evidence type="ECO:0000313" key="2">
    <source>
        <dbReference type="Proteomes" id="UP000092631"/>
    </source>
</evidence>